<evidence type="ECO:0000256" key="3">
    <source>
        <dbReference type="ARBA" id="ARBA00023125"/>
    </source>
</evidence>
<evidence type="ECO:0000256" key="2">
    <source>
        <dbReference type="ARBA" id="ARBA00023015"/>
    </source>
</evidence>
<dbReference type="Gene3D" id="3.40.50.2300">
    <property type="match status" value="1"/>
</dbReference>
<dbReference type="KEGG" id="byl:A4V09_01460"/>
<dbReference type="InterPro" id="IPR036388">
    <property type="entry name" value="WH-like_DNA-bd_sf"/>
</dbReference>
<reference evidence="10" key="1">
    <citation type="submission" date="2017-04" db="EMBL/GenBank/DDBJ databases">
        <title>Complete Genome Sequences of Twelve Strains of a Stable Defined Moderately Diverse Mouse Microbiota 2 (sDMDMm2).</title>
        <authorList>
            <person name="Uchimura Y."/>
            <person name="Wyss M."/>
            <person name="Brugiroux S."/>
            <person name="Limenitakis J.P."/>
            <person name="Stecher B."/>
            <person name="McCoy K.D."/>
            <person name="Macpherson A.J."/>
        </authorList>
    </citation>
    <scope>NUCLEOTIDE SEQUENCE</scope>
    <source>
        <strain evidence="10">YL58</strain>
    </source>
</reference>
<keyword evidence="6" id="KW-0597">Phosphoprotein</keyword>
<evidence type="ECO:0000259" key="8">
    <source>
        <dbReference type="PROSITE" id="PS50110"/>
    </source>
</evidence>
<dbReference type="GO" id="GO:0005829">
    <property type="term" value="C:cytosol"/>
    <property type="evidence" value="ECO:0007669"/>
    <property type="project" value="TreeGrafter"/>
</dbReference>
<dbReference type="PROSITE" id="PS50110">
    <property type="entry name" value="RESPONSE_REGULATORY"/>
    <property type="match status" value="1"/>
</dbReference>
<dbReference type="GO" id="GO:0006355">
    <property type="term" value="P:regulation of DNA-templated transcription"/>
    <property type="evidence" value="ECO:0007669"/>
    <property type="project" value="InterPro"/>
</dbReference>
<evidence type="ECO:0000313" key="10">
    <source>
        <dbReference type="EMBL" id="ANU74541.1"/>
    </source>
</evidence>
<dbReference type="Pfam" id="PF00072">
    <property type="entry name" value="Response_reg"/>
    <property type="match status" value="1"/>
</dbReference>
<dbReference type="Gene3D" id="1.10.10.10">
    <property type="entry name" value="Winged helix-like DNA-binding domain superfamily/Winged helix DNA-binding domain"/>
    <property type="match status" value="1"/>
</dbReference>
<evidence type="ECO:0000256" key="7">
    <source>
        <dbReference type="PROSITE-ProRule" id="PRU01091"/>
    </source>
</evidence>
<dbReference type="CDD" id="cd00383">
    <property type="entry name" value="trans_reg_C"/>
    <property type="match status" value="1"/>
</dbReference>
<dbReference type="InterPro" id="IPR039420">
    <property type="entry name" value="WalR-like"/>
</dbReference>
<gene>
    <name evidence="10" type="ORF">A4V09_01460</name>
</gene>
<dbReference type="EMBL" id="CP015405">
    <property type="protein sequence ID" value="ANU74541.1"/>
    <property type="molecule type" value="Genomic_DNA"/>
</dbReference>
<dbReference type="GO" id="GO:0000976">
    <property type="term" value="F:transcription cis-regulatory region binding"/>
    <property type="evidence" value="ECO:0007669"/>
    <property type="project" value="TreeGrafter"/>
</dbReference>
<dbReference type="CDD" id="cd17574">
    <property type="entry name" value="REC_OmpR"/>
    <property type="match status" value="1"/>
</dbReference>
<evidence type="ECO:0000256" key="4">
    <source>
        <dbReference type="ARBA" id="ARBA00023163"/>
    </source>
</evidence>
<dbReference type="Gene3D" id="6.10.250.690">
    <property type="match status" value="1"/>
</dbReference>
<accession>A0A1C7I4K8</accession>
<evidence type="ECO:0000256" key="5">
    <source>
        <dbReference type="ARBA" id="ARBA00024867"/>
    </source>
</evidence>
<dbReference type="Pfam" id="PF00486">
    <property type="entry name" value="Trans_reg_C"/>
    <property type="match status" value="1"/>
</dbReference>
<dbReference type="SMART" id="SM00448">
    <property type="entry name" value="REC"/>
    <property type="match status" value="1"/>
</dbReference>
<dbReference type="Proteomes" id="UP000092574">
    <property type="component" value="Chromosome"/>
</dbReference>
<dbReference type="GO" id="GO:0032993">
    <property type="term" value="C:protein-DNA complex"/>
    <property type="evidence" value="ECO:0007669"/>
    <property type="project" value="TreeGrafter"/>
</dbReference>
<dbReference type="STRING" id="1796616.A4V09_01460"/>
<protein>
    <recommendedName>
        <fullName evidence="1">Stage 0 sporulation protein A homolog</fullName>
    </recommendedName>
</protein>
<sequence>MASILTVDDDPLLLILIRKILERDGHRVTAVGSSVEVRKLSLSAYSLILLDVMMPGLDGFELCREIRDLVDCPIIFLTAKSGEADILRGLGLGGDDYLKKPFGAEEIRARVNAHLRRDQREKKHALEVSGFRFFLGAKQMEKDGQVCPLTKGEYAICEYLALHHGQTLSKDQIYESVFGYDAEGDSSVIAMHVKNIRQKAEGLGGIPIQTVWGIGYTWKEKEV</sequence>
<feature type="domain" description="Response regulatory" evidence="8">
    <location>
        <begin position="3"/>
        <end position="115"/>
    </location>
</feature>
<dbReference type="AlphaFoldDB" id="A0A1C7I4K8"/>
<proteinExistence type="predicted"/>
<dbReference type="SMART" id="SM00862">
    <property type="entry name" value="Trans_reg_C"/>
    <property type="match status" value="1"/>
</dbReference>
<dbReference type="SUPFAM" id="SSF52172">
    <property type="entry name" value="CheY-like"/>
    <property type="match status" value="1"/>
</dbReference>
<evidence type="ECO:0000313" key="11">
    <source>
        <dbReference type="Proteomes" id="UP000092574"/>
    </source>
</evidence>
<feature type="modified residue" description="4-aspartylphosphate" evidence="6">
    <location>
        <position position="51"/>
    </location>
</feature>
<evidence type="ECO:0000256" key="1">
    <source>
        <dbReference type="ARBA" id="ARBA00018672"/>
    </source>
</evidence>
<evidence type="ECO:0000259" key="9">
    <source>
        <dbReference type="PROSITE" id="PS51755"/>
    </source>
</evidence>
<feature type="domain" description="OmpR/PhoB-type" evidence="9">
    <location>
        <begin position="123"/>
        <end position="220"/>
    </location>
</feature>
<keyword evidence="4" id="KW-0804">Transcription</keyword>
<dbReference type="InterPro" id="IPR001789">
    <property type="entry name" value="Sig_transdc_resp-reg_receiver"/>
</dbReference>
<dbReference type="PROSITE" id="PS51755">
    <property type="entry name" value="OMPR_PHOB"/>
    <property type="match status" value="1"/>
</dbReference>
<keyword evidence="2" id="KW-0805">Transcription regulation</keyword>
<comment type="function">
    <text evidence="5">May play the central regulatory role in sporulation. It may be an element of the effector pathway responsible for the activation of sporulation genes in response to nutritional stress. Spo0A may act in concert with spo0H (a sigma factor) to control the expression of some genes that are critical to the sporulation process.</text>
</comment>
<dbReference type="InterPro" id="IPR001867">
    <property type="entry name" value="OmpR/PhoB-type_DNA-bd"/>
</dbReference>
<keyword evidence="3 7" id="KW-0238">DNA-binding</keyword>
<dbReference type="PANTHER" id="PTHR48111">
    <property type="entry name" value="REGULATOR OF RPOS"/>
    <property type="match status" value="1"/>
</dbReference>
<keyword evidence="11" id="KW-1185">Reference proteome</keyword>
<dbReference type="RefSeq" id="WP_065540772.1">
    <property type="nucleotide sequence ID" value="NZ_CP015405.2"/>
</dbReference>
<dbReference type="PANTHER" id="PTHR48111:SF2">
    <property type="entry name" value="RESPONSE REGULATOR SAER"/>
    <property type="match status" value="1"/>
</dbReference>
<dbReference type="OrthoDB" id="9790442at2"/>
<evidence type="ECO:0000256" key="6">
    <source>
        <dbReference type="PROSITE-ProRule" id="PRU00169"/>
    </source>
</evidence>
<organism evidence="10 11">
    <name type="scientific">Blautia pseudococcoides</name>
    <dbReference type="NCBI Taxonomy" id="1796616"/>
    <lineage>
        <taxon>Bacteria</taxon>
        <taxon>Bacillati</taxon>
        <taxon>Bacillota</taxon>
        <taxon>Clostridia</taxon>
        <taxon>Lachnospirales</taxon>
        <taxon>Lachnospiraceae</taxon>
        <taxon>Blautia</taxon>
    </lineage>
</organism>
<name>A0A1C7I4K8_9FIRM</name>
<feature type="DNA-binding region" description="OmpR/PhoB-type" evidence="7">
    <location>
        <begin position="123"/>
        <end position="220"/>
    </location>
</feature>
<dbReference type="InterPro" id="IPR011006">
    <property type="entry name" value="CheY-like_superfamily"/>
</dbReference>
<dbReference type="GO" id="GO:0000156">
    <property type="term" value="F:phosphorelay response regulator activity"/>
    <property type="evidence" value="ECO:0007669"/>
    <property type="project" value="TreeGrafter"/>
</dbReference>